<name>A0A3N0W551_9FLAO</name>
<dbReference type="EMBL" id="SOQW01000001">
    <property type="protein sequence ID" value="TDX95178.1"/>
    <property type="molecule type" value="Genomic_DNA"/>
</dbReference>
<evidence type="ECO:0000256" key="2">
    <source>
        <dbReference type="SAM" id="Phobius"/>
    </source>
</evidence>
<evidence type="ECO:0000313" key="4">
    <source>
        <dbReference type="EMBL" id="TDX95178.1"/>
    </source>
</evidence>
<reference evidence="3 5" key="1">
    <citation type="submission" date="2018-11" db="EMBL/GenBank/DDBJ databases">
        <title>Proposal to divide the Flavobacteriaceae and reorganize its genera based on Amino Acid Identity values calculated from whole genome sequences.</title>
        <authorList>
            <person name="Nicholson A.C."/>
            <person name="Gulvik C.A."/>
            <person name="Whitney A.M."/>
            <person name="Humrighouse B.W."/>
            <person name="Bell M."/>
            <person name="Holmes B."/>
            <person name="Steigerwalt A."/>
            <person name="Villarma A."/>
            <person name="Sheth M."/>
            <person name="Batra D."/>
            <person name="Pryor J."/>
            <person name="Bernardet J.-F."/>
            <person name="Hugo C."/>
            <person name="Kampfer P."/>
            <person name="Newman J."/>
            <person name="Mcquiston J.R."/>
        </authorList>
    </citation>
    <scope>NUCLEOTIDE SEQUENCE [LARGE SCALE GENOMIC DNA]</scope>
    <source>
        <strain evidence="3 5">DSM 15235</strain>
    </source>
</reference>
<evidence type="ECO:0000313" key="6">
    <source>
        <dbReference type="Proteomes" id="UP000295709"/>
    </source>
</evidence>
<feature type="region of interest" description="Disordered" evidence="1">
    <location>
        <begin position="105"/>
        <end position="128"/>
    </location>
</feature>
<dbReference type="EMBL" id="RJTX01000001">
    <property type="protein sequence ID" value="ROH99890.1"/>
    <property type="molecule type" value="Genomic_DNA"/>
</dbReference>
<keyword evidence="2" id="KW-0812">Transmembrane</keyword>
<dbReference type="Proteomes" id="UP000269375">
    <property type="component" value="Unassembled WGS sequence"/>
</dbReference>
<comment type="caution">
    <text evidence="3">The sequence shown here is derived from an EMBL/GenBank/DDBJ whole genome shotgun (WGS) entry which is preliminary data.</text>
</comment>
<evidence type="ECO:0000256" key="1">
    <source>
        <dbReference type="SAM" id="MobiDB-lite"/>
    </source>
</evidence>
<dbReference type="AlphaFoldDB" id="A0A3N0W551"/>
<accession>A0A3N0W551</accession>
<dbReference type="OrthoDB" id="1250816at2"/>
<dbReference type="Proteomes" id="UP000295709">
    <property type="component" value="Unassembled WGS sequence"/>
</dbReference>
<organism evidence="3 5">
    <name type="scientific">Chryseobacterium daecheongense</name>
    <dbReference type="NCBI Taxonomy" id="192389"/>
    <lineage>
        <taxon>Bacteria</taxon>
        <taxon>Pseudomonadati</taxon>
        <taxon>Bacteroidota</taxon>
        <taxon>Flavobacteriia</taxon>
        <taxon>Flavobacteriales</taxon>
        <taxon>Weeksellaceae</taxon>
        <taxon>Chryseobacterium group</taxon>
        <taxon>Chryseobacterium</taxon>
    </lineage>
</organism>
<gene>
    <name evidence="4" type="ORF">BCF50_0954</name>
    <name evidence="3" type="ORF">EGI05_03100</name>
</gene>
<proteinExistence type="predicted"/>
<keyword evidence="6" id="KW-1185">Reference proteome</keyword>
<feature type="transmembrane region" description="Helical" evidence="2">
    <location>
        <begin position="49"/>
        <end position="70"/>
    </location>
</feature>
<reference evidence="4 6" key="2">
    <citation type="submission" date="2019-03" db="EMBL/GenBank/DDBJ databases">
        <title>Genomic Encyclopedia of Archaeal and Bacterial Type Strains, Phase II (KMG-II): from individual species to whole genera.</title>
        <authorList>
            <person name="Goeker M."/>
        </authorList>
    </citation>
    <scope>NUCLEOTIDE SEQUENCE [LARGE SCALE GENOMIC DNA]</scope>
    <source>
        <strain evidence="4 6">DSM 15235</strain>
    </source>
</reference>
<keyword evidence="2" id="KW-0472">Membrane</keyword>
<evidence type="ECO:0000313" key="3">
    <source>
        <dbReference type="EMBL" id="ROH99890.1"/>
    </source>
</evidence>
<keyword evidence="2" id="KW-1133">Transmembrane helix</keyword>
<evidence type="ECO:0000313" key="5">
    <source>
        <dbReference type="Proteomes" id="UP000269375"/>
    </source>
</evidence>
<dbReference type="RefSeq" id="WP_123261598.1">
    <property type="nucleotide sequence ID" value="NZ_RJTX01000001.1"/>
</dbReference>
<sequence>MNKEILKQLKSDYEKLEIKPSADLWDRIDSMDQKTEKGSDWSPKAHFQWWKYAAIVLLLISVGTIIYYNVNKVEQHNILSRTQTNQINDKDLEGIQEKHNNENVLPDSELAADTKPRNYNTSQNKTADHSIRPDKTIEYTQNITKKQNGDLDNTPVQVASDDRQIKHPDVIVKPEESLAPDNKLAVSTEKLEIKNTKYVKASDLLTGREYDKVRGNQETTSYGRIDLSRLKPHFSQVVSLGVTVHSETK</sequence>
<protein>
    <submittedName>
        <fullName evidence="3">Uncharacterized protein</fullName>
    </submittedName>
</protein>